<protein>
    <submittedName>
        <fullName evidence="1">Uncharacterized protein</fullName>
    </submittedName>
</protein>
<dbReference type="EMBL" id="JBBNAG010000002">
    <property type="protein sequence ID" value="KAK9158188.1"/>
    <property type="molecule type" value="Genomic_DNA"/>
</dbReference>
<name>A0AAP0KT08_9MAGN</name>
<evidence type="ECO:0000313" key="1">
    <source>
        <dbReference type="EMBL" id="KAK9158188.1"/>
    </source>
</evidence>
<dbReference type="Proteomes" id="UP001419268">
    <property type="component" value="Unassembled WGS sequence"/>
</dbReference>
<comment type="caution">
    <text evidence="1">The sequence shown here is derived from an EMBL/GenBank/DDBJ whole genome shotgun (WGS) entry which is preliminary data.</text>
</comment>
<keyword evidence="2" id="KW-1185">Reference proteome</keyword>
<reference evidence="1 2" key="1">
    <citation type="submission" date="2024-01" db="EMBL/GenBank/DDBJ databases">
        <title>Genome assemblies of Stephania.</title>
        <authorList>
            <person name="Yang L."/>
        </authorList>
    </citation>
    <scope>NUCLEOTIDE SEQUENCE [LARGE SCALE GENOMIC DNA]</scope>
    <source>
        <strain evidence="1">JXDWG</strain>
        <tissue evidence="1">Leaf</tissue>
    </source>
</reference>
<dbReference type="AlphaFoldDB" id="A0AAP0KT08"/>
<evidence type="ECO:0000313" key="2">
    <source>
        <dbReference type="Proteomes" id="UP001419268"/>
    </source>
</evidence>
<organism evidence="1 2">
    <name type="scientific">Stephania cephalantha</name>
    <dbReference type="NCBI Taxonomy" id="152367"/>
    <lineage>
        <taxon>Eukaryota</taxon>
        <taxon>Viridiplantae</taxon>
        <taxon>Streptophyta</taxon>
        <taxon>Embryophyta</taxon>
        <taxon>Tracheophyta</taxon>
        <taxon>Spermatophyta</taxon>
        <taxon>Magnoliopsida</taxon>
        <taxon>Ranunculales</taxon>
        <taxon>Menispermaceae</taxon>
        <taxon>Menispermoideae</taxon>
        <taxon>Cissampelideae</taxon>
        <taxon>Stephania</taxon>
    </lineage>
</organism>
<gene>
    <name evidence="1" type="ORF">Scep_004762</name>
</gene>
<proteinExistence type="predicted"/>
<accession>A0AAP0KT08</accession>
<sequence length="75" mass="9040">MALEHNTGGVKCTEKEKCREDIVVWWHSHMTYTMWITYRQHQDIKMESFGLLFRLGLLFRVSNCIFNRFRSINKG</sequence>